<evidence type="ECO:0000256" key="1">
    <source>
        <dbReference type="ARBA" id="ARBA00009922"/>
    </source>
</evidence>
<keyword evidence="3 11" id="KW-0378">Hydrolase</keyword>
<protein>
    <recommendedName>
        <fullName evidence="9">DNA 3'-5' helicase</fullName>
        <ecNumber evidence="9">5.6.2.4</ecNumber>
    </recommendedName>
</protein>
<feature type="binding site" evidence="11">
    <location>
        <begin position="44"/>
        <end position="51"/>
    </location>
    <ligand>
        <name>ATP</name>
        <dbReference type="ChEBI" id="CHEBI:30616"/>
    </ligand>
</feature>
<dbReference type="CDD" id="cd18807">
    <property type="entry name" value="SF1_C_UvrD"/>
    <property type="match status" value="1"/>
</dbReference>
<dbReference type="Pfam" id="PF00580">
    <property type="entry name" value="UvrD-helicase"/>
    <property type="match status" value="1"/>
</dbReference>
<keyword evidence="6" id="KW-0238">DNA-binding</keyword>
<dbReference type="eggNOG" id="COG0210">
    <property type="taxonomic scope" value="Bacteria"/>
</dbReference>
<dbReference type="GO" id="GO:0005829">
    <property type="term" value="C:cytosol"/>
    <property type="evidence" value="ECO:0007669"/>
    <property type="project" value="TreeGrafter"/>
</dbReference>
<dbReference type="InterPro" id="IPR014016">
    <property type="entry name" value="UvrD-like_ATP-bd"/>
</dbReference>
<reference evidence="14 15" key="1">
    <citation type="submission" date="2010-08" db="EMBL/GenBank/DDBJ databases">
        <authorList>
            <person name="Weinstock G."/>
            <person name="Sodergren E."/>
            <person name="Clifton S."/>
            <person name="Fulton L."/>
            <person name="Fulton B."/>
            <person name="Courtney L."/>
            <person name="Fronick C."/>
            <person name="Harrison M."/>
            <person name="Strong C."/>
            <person name="Farmer C."/>
            <person name="Delahaunty K."/>
            <person name="Markovic C."/>
            <person name="Hall O."/>
            <person name="Minx P."/>
            <person name="Tomlinson C."/>
            <person name="Mitreva M."/>
            <person name="Hou S."/>
            <person name="Chen J."/>
            <person name="Wollam A."/>
            <person name="Pepin K.H."/>
            <person name="Johnson M."/>
            <person name="Bhonagiri V."/>
            <person name="Zhang X."/>
            <person name="Suruliraj S."/>
            <person name="Warren W."/>
            <person name="Chinwalla A."/>
            <person name="Mardis E.R."/>
            <person name="Wilson R.K."/>
        </authorList>
    </citation>
    <scope>NUCLEOTIDE SEQUENCE [LARGE SCALE GENOMIC DNA]</scope>
    <source>
        <strain evidence="14 15">F0204</strain>
    </source>
</reference>
<comment type="similarity">
    <text evidence="1">Belongs to the helicase family. UvrD subfamily.</text>
</comment>
<feature type="domain" description="UvrD-like helicase ATP-binding" evidence="12">
    <location>
        <begin position="23"/>
        <end position="303"/>
    </location>
</feature>
<name>E7MNV1_9FIRM</name>
<keyword evidence="15" id="KW-1185">Reference proteome</keyword>
<dbReference type="GO" id="GO:0033202">
    <property type="term" value="C:DNA helicase complex"/>
    <property type="evidence" value="ECO:0007669"/>
    <property type="project" value="TreeGrafter"/>
</dbReference>
<gene>
    <name evidence="14" type="ORF">HMPREF9430_01221</name>
</gene>
<dbReference type="Proteomes" id="UP000004097">
    <property type="component" value="Unassembled WGS sequence"/>
</dbReference>
<proteinExistence type="inferred from homology"/>
<dbReference type="InterPro" id="IPR013986">
    <property type="entry name" value="DExx_box_DNA_helicase_dom_sf"/>
</dbReference>
<dbReference type="STRING" id="706433.HMPREF9430_01221"/>
<sequence length="743" mass="85567">MICRKRNDEVMQNVECVAMIDINSLNENQKDAVLSKEKYLRIIAGAGSGKTRVLTMRIVHLIEDEDVWPTKILAITFTNKAANEMKERVRNMLASQTSAPWVSTIHSLCVRILREDIIAMGYPRNFTIMDTEDQKSVLKEAYKLQGIDATTYSYSSMLDYIANNKTADITPERALVLAGDYHADKVKAEVYTFYDKRQRDLYALDFDDLILWTVRMFAKFPEILEKWQRHFNYILVDEFQDIDKKQYELINQITGPMNNLLVVGDPDQTIYTWRGADVNIIMNFAKDYPQAKTIILNENYRSVEAILNGANSVIKNNKYRVDKELFTNRHSDEKITHYSAASDEYQAAWIASKISSLHREGKSYHDIAILYRSNYLSRSLEKALLDERIPYIIYGGTRFYERQEVKDALCYLRMVTTADDLALQRILNRPKRGIGNKTMDLIVETARARNTSMYEVLKDSSLFSGKMLTTMENFVNMVESWRKRANSGEVEIFKLFEKIIEESGYRAMLEEAKEQDRIENLKELIDDVKEFSETYPESTLDEYLQLVSLYGDREETLASDFVQLMTVHAAKGLEFDTVFISDMNEGIFPNERAVNESHRGVEEERRLAYVAFTRARNKLYLTEAGGFSMILQRVRTTSRFIEEIDAEYIEHLGSSVHAGNTQREVRLSERLFDNSPSSFTQRMSKAKPSGLKKGDKVIHAKFGEGLVISIKNEIAEIAFPYPFGVKKVAAGHPSIKKKTDLRS</sequence>
<evidence type="ECO:0000256" key="2">
    <source>
        <dbReference type="ARBA" id="ARBA00022741"/>
    </source>
</evidence>
<dbReference type="RefSeq" id="WP_006526039.1">
    <property type="nucleotide sequence ID" value="NZ_GL637664.1"/>
</dbReference>
<dbReference type="CDD" id="cd17932">
    <property type="entry name" value="DEXQc_UvrD"/>
    <property type="match status" value="1"/>
</dbReference>
<comment type="catalytic activity">
    <reaction evidence="8">
        <text>Couples ATP hydrolysis with the unwinding of duplex DNA by translocating in the 3'-5' direction.</text>
        <dbReference type="EC" id="5.6.2.4"/>
    </reaction>
</comment>
<dbReference type="EMBL" id="AECQ01000027">
    <property type="protein sequence ID" value="EFW24132.1"/>
    <property type="molecule type" value="Genomic_DNA"/>
</dbReference>
<evidence type="ECO:0000256" key="3">
    <source>
        <dbReference type="ARBA" id="ARBA00022801"/>
    </source>
</evidence>
<keyword evidence="4 11" id="KW-0347">Helicase</keyword>
<dbReference type="GO" id="GO:0016887">
    <property type="term" value="F:ATP hydrolysis activity"/>
    <property type="evidence" value="ECO:0007669"/>
    <property type="project" value="RHEA"/>
</dbReference>
<evidence type="ECO:0000256" key="6">
    <source>
        <dbReference type="ARBA" id="ARBA00023125"/>
    </source>
</evidence>
<organism evidence="14 15">
    <name type="scientific">Solobacterium moorei F0204</name>
    <dbReference type="NCBI Taxonomy" id="706433"/>
    <lineage>
        <taxon>Bacteria</taxon>
        <taxon>Bacillati</taxon>
        <taxon>Bacillota</taxon>
        <taxon>Erysipelotrichia</taxon>
        <taxon>Erysipelotrichales</taxon>
        <taxon>Erysipelotrichaceae</taxon>
        <taxon>Solobacterium</taxon>
    </lineage>
</organism>
<dbReference type="InterPro" id="IPR027417">
    <property type="entry name" value="P-loop_NTPase"/>
</dbReference>
<keyword evidence="5 11" id="KW-0067">ATP-binding</keyword>
<dbReference type="GO" id="GO:0005524">
    <property type="term" value="F:ATP binding"/>
    <property type="evidence" value="ECO:0007669"/>
    <property type="project" value="UniProtKB-UniRule"/>
</dbReference>
<evidence type="ECO:0000259" key="12">
    <source>
        <dbReference type="PROSITE" id="PS51198"/>
    </source>
</evidence>
<dbReference type="PROSITE" id="PS51217">
    <property type="entry name" value="UVRD_HELICASE_CTER"/>
    <property type="match status" value="1"/>
</dbReference>
<evidence type="ECO:0000259" key="13">
    <source>
        <dbReference type="PROSITE" id="PS51217"/>
    </source>
</evidence>
<dbReference type="InterPro" id="IPR000212">
    <property type="entry name" value="DNA_helicase_UvrD/REP"/>
</dbReference>
<accession>E7MNV1</accession>
<keyword evidence="7" id="KW-0413">Isomerase</keyword>
<evidence type="ECO:0000256" key="4">
    <source>
        <dbReference type="ARBA" id="ARBA00022806"/>
    </source>
</evidence>
<dbReference type="PANTHER" id="PTHR11070:SF2">
    <property type="entry name" value="ATP-DEPENDENT DNA HELICASE SRS2"/>
    <property type="match status" value="1"/>
</dbReference>
<dbReference type="EC" id="5.6.2.4" evidence="9"/>
<evidence type="ECO:0000313" key="15">
    <source>
        <dbReference type="Proteomes" id="UP000004097"/>
    </source>
</evidence>
<evidence type="ECO:0000313" key="14">
    <source>
        <dbReference type="EMBL" id="EFW24132.1"/>
    </source>
</evidence>
<evidence type="ECO:0000256" key="5">
    <source>
        <dbReference type="ARBA" id="ARBA00022840"/>
    </source>
</evidence>
<dbReference type="GO" id="GO:0043138">
    <property type="term" value="F:3'-5' DNA helicase activity"/>
    <property type="evidence" value="ECO:0007669"/>
    <property type="project" value="UniProtKB-EC"/>
</dbReference>
<comment type="catalytic activity">
    <reaction evidence="10">
        <text>ATP + H2O = ADP + phosphate + H(+)</text>
        <dbReference type="Rhea" id="RHEA:13065"/>
        <dbReference type="ChEBI" id="CHEBI:15377"/>
        <dbReference type="ChEBI" id="CHEBI:15378"/>
        <dbReference type="ChEBI" id="CHEBI:30616"/>
        <dbReference type="ChEBI" id="CHEBI:43474"/>
        <dbReference type="ChEBI" id="CHEBI:456216"/>
        <dbReference type="EC" id="5.6.2.4"/>
    </reaction>
</comment>
<dbReference type="GO" id="GO:0000725">
    <property type="term" value="P:recombinational repair"/>
    <property type="evidence" value="ECO:0007669"/>
    <property type="project" value="TreeGrafter"/>
</dbReference>
<dbReference type="Pfam" id="PF13361">
    <property type="entry name" value="UvrD_C"/>
    <property type="match status" value="1"/>
</dbReference>
<dbReference type="PANTHER" id="PTHR11070">
    <property type="entry name" value="UVRD / RECB / PCRA DNA HELICASE FAMILY MEMBER"/>
    <property type="match status" value="1"/>
</dbReference>
<dbReference type="HOGENOM" id="CLU_004585_5_2_9"/>
<evidence type="ECO:0000256" key="9">
    <source>
        <dbReference type="ARBA" id="ARBA00034808"/>
    </source>
</evidence>
<dbReference type="Gene3D" id="1.10.10.160">
    <property type="match status" value="1"/>
</dbReference>
<dbReference type="InterPro" id="IPR014017">
    <property type="entry name" value="DNA_helicase_UvrD-like_C"/>
</dbReference>
<evidence type="ECO:0000256" key="7">
    <source>
        <dbReference type="ARBA" id="ARBA00023235"/>
    </source>
</evidence>
<comment type="caution">
    <text evidence="14">The sequence shown here is derived from an EMBL/GenBank/DDBJ whole genome shotgun (WGS) entry which is preliminary data.</text>
</comment>
<dbReference type="SUPFAM" id="SSF52540">
    <property type="entry name" value="P-loop containing nucleoside triphosphate hydrolases"/>
    <property type="match status" value="1"/>
</dbReference>
<evidence type="ECO:0000256" key="11">
    <source>
        <dbReference type="PROSITE-ProRule" id="PRU00560"/>
    </source>
</evidence>
<evidence type="ECO:0000256" key="8">
    <source>
        <dbReference type="ARBA" id="ARBA00034617"/>
    </source>
</evidence>
<feature type="domain" description="UvrD-like helicase C-terminal" evidence="13">
    <location>
        <begin position="304"/>
        <end position="572"/>
    </location>
</feature>
<evidence type="ECO:0000256" key="10">
    <source>
        <dbReference type="ARBA" id="ARBA00048988"/>
    </source>
</evidence>
<dbReference type="AlphaFoldDB" id="E7MNV1"/>
<dbReference type="Gene3D" id="1.10.486.10">
    <property type="entry name" value="PCRA, domain 4"/>
    <property type="match status" value="1"/>
</dbReference>
<dbReference type="PROSITE" id="PS51198">
    <property type="entry name" value="UVRD_HELICASE_ATP_BIND"/>
    <property type="match status" value="1"/>
</dbReference>
<keyword evidence="2 11" id="KW-0547">Nucleotide-binding</keyword>
<dbReference type="GO" id="GO:0003677">
    <property type="term" value="F:DNA binding"/>
    <property type="evidence" value="ECO:0007669"/>
    <property type="project" value="UniProtKB-KW"/>
</dbReference>
<dbReference type="Gene3D" id="3.40.50.300">
    <property type="entry name" value="P-loop containing nucleotide triphosphate hydrolases"/>
    <property type="match status" value="2"/>
</dbReference>